<accession>A0AAD5MFR6</accession>
<keyword evidence="2" id="KW-1185">Reference proteome</keyword>
<reference evidence="1" key="1">
    <citation type="submission" date="2021-06" db="EMBL/GenBank/DDBJ databases">
        <title>Parelaphostrongylus tenuis whole genome reference sequence.</title>
        <authorList>
            <person name="Garwood T.J."/>
            <person name="Larsen P.A."/>
            <person name="Fountain-Jones N.M."/>
            <person name="Garbe J.R."/>
            <person name="Macchietto M.G."/>
            <person name="Kania S.A."/>
            <person name="Gerhold R.W."/>
            <person name="Richards J.E."/>
            <person name="Wolf T.M."/>
        </authorList>
    </citation>
    <scope>NUCLEOTIDE SEQUENCE</scope>
    <source>
        <strain evidence="1">MNPRO001-30</strain>
        <tissue evidence="1">Meninges</tissue>
    </source>
</reference>
<dbReference type="Proteomes" id="UP001196413">
    <property type="component" value="Unassembled WGS sequence"/>
</dbReference>
<proteinExistence type="predicted"/>
<organism evidence="1 2">
    <name type="scientific">Parelaphostrongylus tenuis</name>
    <name type="common">Meningeal worm</name>
    <dbReference type="NCBI Taxonomy" id="148309"/>
    <lineage>
        <taxon>Eukaryota</taxon>
        <taxon>Metazoa</taxon>
        <taxon>Ecdysozoa</taxon>
        <taxon>Nematoda</taxon>
        <taxon>Chromadorea</taxon>
        <taxon>Rhabditida</taxon>
        <taxon>Rhabditina</taxon>
        <taxon>Rhabditomorpha</taxon>
        <taxon>Strongyloidea</taxon>
        <taxon>Metastrongylidae</taxon>
        <taxon>Parelaphostrongylus</taxon>
    </lineage>
</organism>
<comment type="caution">
    <text evidence="1">The sequence shown here is derived from an EMBL/GenBank/DDBJ whole genome shotgun (WGS) entry which is preliminary data.</text>
</comment>
<evidence type="ECO:0000313" key="1">
    <source>
        <dbReference type="EMBL" id="KAJ1346939.1"/>
    </source>
</evidence>
<sequence>MTTEIVGKECDKANVTDLQIDHAACTTIPGEGLLEQSTKKRSSPRRSFMPVFEEKIHHKRQLTECLKRFHAKTVSDQSLRSETHWMFPAYCSIQILTYYKLLVVARRTHTTPTDCLAAKSRQFNQSPSFVFE</sequence>
<name>A0AAD5MFR6_PARTN</name>
<evidence type="ECO:0000313" key="2">
    <source>
        <dbReference type="Proteomes" id="UP001196413"/>
    </source>
</evidence>
<gene>
    <name evidence="1" type="ORF">KIN20_001868</name>
</gene>
<dbReference type="AlphaFoldDB" id="A0AAD5MFR6"/>
<dbReference type="EMBL" id="JAHQIW010000243">
    <property type="protein sequence ID" value="KAJ1346939.1"/>
    <property type="molecule type" value="Genomic_DNA"/>
</dbReference>
<protein>
    <submittedName>
        <fullName evidence="1">Uncharacterized protein</fullName>
    </submittedName>
</protein>